<proteinExistence type="predicted"/>
<evidence type="ECO:0000256" key="1">
    <source>
        <dbReference type="ARBA" id="ARBA00022737"/>
    </source>
</evidence>
<protein>
    <recommendedName>
        <fullName evidence="3">AAA+ ATPase domain-containing protein</fullName>
    </recommendedName>
</protein>
<dbReference type="Gene3D" id="1.10.8.430">
    <property type="entry name" value="Helical domain of apoptotic protease-activating factors"/>
    <property type="match status" value="1"/>
</dbReference>
<dbReference type="PANTHER" id="PTHR23155:SF1205">
    <property type="entry name" value="DISEASE RESISTANCE PROTEIN RPM1"/>
    <property type="match status" value="1"/>
</dbReference>
<dbReference type="Pfam" id="PF23559">
    <property type="entry name" value="WHD_DRP"/>
    <property type="match status" value="1"/>
</dbReference>
<dbReference type="Gene3D" id="3.40.50.300">
    <property type="entry name" value="P-loop containing nucleotide triphosphate hydrolases"/>
    <property type="match status" value="1"/>
</dbReference>
<keyword evidence="1" id="KW-0677">Repeat</keyword>
<dbReference type="InterPro" id="IPR032675">
    <property type="entry name" value="LRR_dom_sf"/>
</dbReference>
<dbReference type="InterPro" id="IPR027417">
    <property type="entry name" value="P-loop_NTPase"/>
</dbReference>
<dbReference type="PRINTS" id="PR00364">
    <property type="entry name" value="DISEASERSIST"/>
</dbReference>
<dbReference type="Gene3D" id="3.80.10.10">
    <property type="entry name" value="Ribonuclease Inhibitor"/>
    <property type="match status" value="1"/>
</dbReference>
<dbReference type="Gene3D" id="1.10.10.10">
    <property type="entry name" value="Winged helix-like DNA-binding domain superfamily/Winged helix DNA-binding domain"/>
    <property type="match status" value="1"/>
</dbReference>
<dbReference type="SUPFAM" id="SSF52540">
    <property type="entry name" value="P-loop containing nucleoside triphosphate hydrolases"/>
    <property type="match status" value="1"/>
</dbReference>
<name>A0AAV5ESI1_ELECO</name>
<evidence type="ECO:0000313" key="4">
    <source>
        <dbReference type="EMBL" id="GJN25541.1"/>
    </source>
</evidence>
<dbReference type="Pfam" id="PF00931">
    <property type="entry name" value="NB-ARC"/>
    <property type="match status" value="1"/>
</dbReference>
<dbReference type="AlphaFoldDB" id="A0AAV5ESI1"/>
<dbReference type="InterPro" id="IPR003593">
    <property type="entry name" value="AAA+_ATPase"/>
</dbReference>
<keyword evidence="5" id="KW-1185">Reference proteome</keyword>
<reference evidence="4" key="1">
    <citation type="journal article" date="2018" name="DNA Res.">
        <title>Multiple hybrid de novo genome assembly of finger millet, an orphan allotetraploid crop.</title>
        <authorList>
            <person name="Hatakeyama M."/>
            <person name="Aluri S."/>
            <person name="Balachadran M.T."/>
            <person name="Sivarajan S.R."/>
            <person name="Patrignani A."/>
            <person name="Gruter S."/>
            <person name="Poveda L."/>
            <person name="Shimizu-Inatsugi R."/>
            <person name="Baeten J."/>
            <person name="Francoijs K.J."/>
            <person name="Nataraja K.N."/>
            <person name="Reddy Y.A.N."/>
            <person name="Phadnis S."/>
            <person name="Ravikumar R.L."/>
            <person name="Schlapbach R."/>
            <person name="Sreeman S.M."/>
            <person name="Shimizu K.K."/>
        </authorList>
    </citation>
    <scope>NUCLEOTIDE SEQUENCE</scope>
</reference>
<dbReference type="Proteomes" id="UP001054889">
    <property type="component" value="Unassembled WGS sequence"/>
</dbReference>
<feature type="domain" description="AAA+ ATPase" evidence="3">
    <location>
        <begin position="236"/>
        <end position="379"/>
    </location>
</feature>
<gene>
    <name evidence="4" type="primary">gb13383</name>
    <name evidence="4" type="ORF">PR202_gb13383</name>
</gene>
<dbReference type="EMBL" id="BQKI01000078">
    <property type="protein sequence ID" value="GJN25541.1"/>
    <property type="molecule type" value="Genomic_DNA"/>
</dbReference>
<evidence type="ECO:0000256" key="2">
    <source>
        <dbReference type="ARBA" id="ARBA00022821"/>
    </source>
</evidence>
<dbReference type="PANTHER" id="PTHR23155">
    <property type="entry name" value="DISEASE RESISTANCE PROTEIN RP"/>
    <property type="match status" value="1"/>
</dbReference>
<dbReference type="GO" id="GO:0042742">
    <property type="term" value="P:defense response to bacterium"/>
    <property type="evidence" value="ECO:0007669"/>
    <property type="project" value="UniProtKB-ARBA"/>
</dbReference>
<reference evidence="4" key="2">
    <citation type="submission" date="2021-12" db="EMBL/GenBank/DDBJ databases">
        <title>Resequencing data analysis of finger millet.</title>
        <authorList>
            <person name="Hatakeyama M."/>
            <person name="Aluri S."/>
            <person name="Balachadran M.T."/>
            <person name="Sivarajan S.R."/>
            <person name="Poveda L."/>
            <person name="Shimizu-Inatsugi R."/>
            <person name="Schlapbach R."/>
            <person name="Sreeman S.M."/>
            <person name="Shimizu K.K."/>
        </authorList>
    </citation>
    <scope>NUCLEOTIDE SEQUENCE</scope>
</reference>
<keyword evidence="2" id="KW-0611">Plant defense</keyword>
<dbReference type="GO" id="GO:0043531">
    <property type="term" value="F:ADP binding"/>
    <property type="evidence" value="ECO:0007669"/>
    <property type="project" value="InterPro"/>
</dbReference>
<dbReference type="Pfam" id="PF23598">
    <property type="entry name" value="LRR_14"/>
    <property type="match status" value="1"/>
</dbReference>
<organism evidence="4 5">
    <name type="scientific">Eleusine coracana subsp. coracana</name>
    <dbReference type="NCBI Taxonomy" id="191504"/>
    <lineage>
        <taxon>Eukaryota</taxon>
        <taxon>Viridiplantae</taxon>
        <taxon>Streptophyta</taxon>
        <taxon>Embryophyta</taxon>
        <taxon>Tracheophyta</taxon>
        <taxon>Spermatophyta</taxon>
        <taxon>Magnoliopsida</taxon>
        <taxon>Liliopsida</taxon>
        <taxon>Poales</taxon>
        <taxon>Poaceae</taxon>
        <taxon>PACMAD clade</taxon>
        <taxon>Chloridoideae</taxon>
        <taxon>Cynodonteae</taxon>
        <taxon>Eleusininae</taxon>
        <taxon>Eleusine</taxon>
    </lineage>
</organism>
<dbReference type="InterPro" id="IPR058922">
    <property type="entry name" value="WHD_DRP"/>
</dbReference>
<sequence length="707" mass="77483">MADTSAAVSVALSKLAALQDVNQYKLSRRARRHAAAIANSLRETHAAVALTAEAEAQHELHTAQSSSSNSGLVGDTMLMLQKIIDQLEDLDPRSAAGHCSTSLREVCYDVEDAVDAVFTADLDSPSPAAASGRRRGGGGVFWGVTTWLLVAMTRLGVRLQCGEIRRRAAKKTEDFGKLMTEVRAVPISVPVDDDGDAHRRRRRPPITEAAPYGLVVGVGPQRDEVVEMLRLGEEEELRVVTIVGPVGMGKTTLAHEVYRTVGPSFDCRAWVSASSRSYGDRDILIDILLQVEEEDHPHGGGVTDLHLMEKMDGILQDKRYLIVLDNVSTSTARTTVVSALPRNALGSRVLVTTSDSFGQLNLRNWPVLFDTRVFGSTGSSCPPELADVSHKIVSECSGVPLALTLVSGLLANKPCTRVIWEQVCDFIAGWNNRGDADRGMRNIVLLSYHGLPHYLKTCLLHLNVFPKNYLIDRGRVVRSWVAEGFVLGKHGATLEEEGESYFGDLVHRGLIQPARGSCYDGGEPEAFLVHGMVVDLIRSKLARDNFVTLLGSGEESVLPKPAAHKKIRRVSITSEGHHGIPESMILRDVRSLYVFGGVMPKLPFKKLVALRVSDLEGCKDLKNRDVEEIAGLKRLSYLSIKDTPISELPDQIGQLQRLITLDIRGTKVHKMPTSFVQLRSLKHLLYDKHVVHSVGQEDDGAFLPVKV</sequence>
<accession>A0AAV5ESI1</accession>
<dbReference type="InterPro" id="IPR002182">
    <property type="entry name" value="NB-ARC"/>
</dbReference>
<dbReference type="GO" id="GO:0002758">
    <property type="term" value="P:innate immune response-activating signaling pathway"/>
    <property type="evidence" value="ECO:0007669"/>
    <property type="project" value="UniProtKB-ARBA"/>
</dbReference>
<evidence type="ECO:0000313" key="5">
    <source>
        <dbReference type="Proteomes" id="UP001054889"/>
    </source>
</evidence>
<dbReference type="InterPro" id="IPR044974">
    <property type="entry name" value="Disease_R_plants"/>
</dbReference>
<dbReference type="FunFam" id="1.10.10.10:FF:000322">
    <property type="entry name" value="Probable disease resistance protein At1g63360"/>
    <property type="match status" value="1"/>
</dbReference>
<dbReference type="SUPFAM" id="SSF52058">
    <property type="entry name" value="L domain-like"/>
    <property type="match status" value="1"/>
</dbReference>
<dbReference type="InterPro" id="IPR055414">
    <property type="entry name" value="LRR_R13L4/SHOC2-like"/>
</dbReference>
<dbReference type="SMART" id="SM00382">
    <property type="entry name" value="AAA"/>
    <property type="match status" value="1"/>
</dbReference>
<evidence type="ECO:0000259" key="3">
    <source>
        <dbReference type="SMART" id="SM00382"/>
    </source>
</evidence>
<dbReference type="GO" id="GO:0009626">
    <property type="term" value="P:plant-type hypersensitive response"/>
    <property type="evidence" value="ECO:0007669"/>
    <property type="project" value="UniProtKB-ARBA"/>
</dbReference>
<dbReference type="InterPro" id="IPR042197">
    <property type="entry name" value="Apaf_helical"/>
</dbReference>
<dbReference type="InterPro" id="IPR036388">
    <property type="entry name" value="WH-like_DNA-bd_sf"/>
</dbReference>
<comment type="caution">
    <text evidence="4">The sequence shown here is derived from an EMBL/GenBank/DDBJ whole genome shotgun (WGS) entry which is preliminary data.</text>
</comment>